<feature type="region of interest" description="Disordered" evidence="3">
    <location>
        <begin position="219"/>
        <end position="274"/>
    </location>
</feature>
<dbReference type="AlphaFoldDB" id="A0A0F9GXH2"/>
<keyword evidence="2" id="KW-1194">Viral DNA replication</keyword>
<dbReference type="InterPro" id="IPR044947">
    <property type="entry name" value="Phage_T4_Gp32_ssDNA-bd_sf"/>
</dbReference>
<dbReference type="InterPro" id="IPR012339">
    <property type="entry name" value="Phage_T4_Gp32_ssDNA-bd"/>
</dbReference>
<evidence type="ECO:0000256" key="2">
    <source>
        <dbReference type="ARBA" id="ARBA00023109"/>
    </source>
</evidence>
<dbReference type="SUPFAM" id="SSF50249">
    <property type="entry name" value="Nucleic acid-binding proteins"/>
    <property type="match status" value="1"/>
</dbReference>
<feature type="compositionally biased region" description="Acidic residues" evidence="3">
    <location>
        <begin position="250"/>
        <end position="266"/>
    </location>
</feature>
<keyword evidence="1" id="KW-0678">Repressor</keyword>
<evidence type="ECO:0000256" key="1">
    <source>
        <dbReference type="ARBA" id="ARBA00022491"/>
    </source>
</evidence>
<name>A0A0F9GXH2_9ZZZZ</name>
<organism evidence="5">
    <name type="scientific">marine sediment metagenome</name>
    <dbReference type="NCBI Taxonomy" id="412755"/>
    <lineage>
        <taxon>unclassified sequences</taxon>
        <taxon>metagenomes</taxon>
        <taxon>ecological metagenomes</taxon>
    </lineage>
</organism>
<dbReference type="Pfam" id="PF08804">
    <property type="entry name" value="gp32"/>
    <property type="match status" value="1"/>
</dbReference>
<comment type="caution">
    <text evidence="5">The sequence shown here is derived from an EMBL/GenBank/DDBJ whole genome shotgun (WGS) entry which is preliminary data.</text>
</comment>
<dbReference type="GO" id="GO:0003697">
    <property type="term" value="F:single-stranded DNA binding"/>
    <property type="evidence" value="ECO:0007669"/>
    <property type="project" value="InterPro"/>
</dbReference>
<reference evidence="5" key="1">
    <citation type="journal article" date="2015" name="Nature">
        <title>Complex archaea that bridge the gap between prokaryotes and eukaryotes.</title>
        <authorList>
            <person name="Spang A."/>
            <person name="Saw J.H."/>
            <person name="Jorgensen S.L."/>
            <person name="Zaremba-Niedzwiedzka K."/>
            <person name="Martijn J."/>
            <person name="Lind A.E."/>
            <person name="van Eijk R."/>
            <person name="Schleper C."/>
            <person name="Guy L."/>
            <person name="Ettema T.J."/>
        </authorList>
    </citation>
    <scope>NUCLEOTIDE SEQUENCE</scope>
</reference>
<feature type="compositionally biased region" description="Basic and acidic residues" evidence="3">
    <location>
        <begin position="222"/>
        <end position="235"/>
    </location>
</feature>
<dbReference type="InterPro" id="IPR012340">
    <property type="entry name" value="NA-bd_OB-fold"/>
</dbReference>
<proteinExistence type="predicted"/>
<dbReference type="GO" id="GO:0039693">
    <property type="term" value="P:viral DNA genome replication"/>
    <property type="evidence" value="ECO:0007669"/>
    <property type="project" value="UniProtKB-KW"/>
</dbReference>
<evidence type="ECO:0000313" key="5">
    <source>
        <dbReference type="EMBL" id="KKM03464.1"/>
    </source>
</evidence>
<evidence type="ECO:0000259" key="4">
    <source>
        <dbReference type="Pfam" id="PF08804"/>
    </source>
</evidence>
<accession>A0A0F9GXH2</accession>
<dbReference type="EMBL" id="LAZR01016674">
    <property type="protein sequence ID" value="KKM03464.1"/>
    <property type="molecule type" value="Genomic_DNA"/>
</dbReference>
<sequence>MALNFDALRKKLNTLKGQNTRSAALWKPTKGKTTIRIVPWKDCPDNPFIELFFHYLGRKTQLSPITNGKPDPIAEFADSLRQTNDKDDWRYARQFSPKLRTFVPVVVRGEEDKGVRFWGFGKTVYEQLLAIIDDDDWGDITDVENGFDVGVEFIPEAESDTNYAQTKILVRRKPSPLSGDAAQLENWLTEQPDIGEVYEEPTYDDLATYLERYLNPEADESVTVKEKAPSDKVSEETSDEAEVTPSTSLVEEDDEDDSSDSDDVSEEFAKLFNE</sequence>
<evidence type="ECO:0000256" key="3">
    <source>
        <dbReference type="SAM" id="MobiDB-lite"/>
    </source>
</evidence>
<keyword evidence="2" id="KW-0235">DNA replication</keyword>
<protein>
    <recommendedName>
        <fullName evidence="4">Bacteriophage T4 Gp32 single-stranded DNA-binding domain-containing protein</fullName>
    </recommendedName>
</protein>
<gene>
    <name evidence="5" type="ORF">LCGC14_1774140</name>
</gene>
<dbReference type="Gene3D" id="3.90.198.10">
    <property type="entry name" value="Replication Fork Single-Stranded Dna Binding Protein"/>
    <property type="match status" value="1"/>
</dbReference>
<feature type="domain" description="Bacteriophage T4 Gp32 single-stranded DNA-binding" evidence="4">
    <location>
        <begin position="30"/>
        <end position="203"/>
    </location>
</feature>